<reference evidence="2 3" key="1">
    <citation type="submission" date="2015-07" db="EMBL/GenBank/DDBJ databases">
        <authorList>
            <person name="Noorani M."/>
        </authorList>
    </citation>
    <scope>NUCLEOTIDE SEQUENCE [LARGE SCALE GENOMIC DNA]</scope>
    <source>
        <strain evidence="2">BBA 69670</strain>
    </source>
</reference>
<dbReference type="GO" id="GO:0003676">
    <property type="term" value="F:nucleic acid binding"/>
    <property type="evidence" value="ECO:0007669"/>
    <property type="project" value="InterPro"/>
</dbReference>
<evidence type="ECO:0008006" key="4">
    <source>
        <dbReference type="Google" id="ProtNLM"/>
    </source>
</evidence>
<dbReference type="Gene3D" id="3.30.420.10">
    <property type="entry name" value="Ribonuclease H-like superfamily/Ribonuclease H"/>
    <property type="match status" value="1"/>
</dbReference>
<evidence type="ECO:0000256" key="1">
    <source>
        <dbReference type="SAM" id="MobiDB-lite"/>
    </source>
</evidence>
<proteinExistence type="predicted"/>
<organism evidence="2 3">
    <name type="scientific">Rhizoctonia solani</name>
    <dbReference type="NCBI Taxonomy" id="456999"/>
    <lineage>
        <taxon>Eukaryota</taxon>
        <taxon>Fungi</taxon>
        <taxon>Dikarya</taxon>
        <taxon>Basidiomycota</taxon>
        <taxon>Agaricomycotina</taxon>
        <taxon>Agaricomycetes</taxon>
        <taxon>Cantharellales</taxon>
        <taxon>Ceratobasidiaceae</taxon>
        <taxon>Rhizoctonia</taxon>
    </lineage>
</organism>
<feature type="region of interest" description="Disordered" evidence="1">
    <location>
        <begin position="132"/>
        <end position="151"/>
    </location>
</feature>
<name>A0A0K6FLW7_9AGAM</name>
<evidence type="ECO:0000313" key="3">
    <source>
        <dbReference type="Proteomes" id="UP000044841"/>
    </source>
</evidence>
<dbReference type="AlphaFoldDB" id="A0A0K6FLW7"/>
<dbReference type="PANTHER" id="PTHR35871">
    <property type="entry name" value="EXPRESSED PROTEIN"/>
    <property type="match status" value="1"/>
</dbReference>
<dbReference type="Proteomes" id="UP000044841">
    <property type="component" value="Unassembled WGS sequence"/>
</dbReference>
<dbReference type="PANTHER" id="PTHR35871:SF1">
    <property type="entry name" value="CXC1-LIKE CYSTEINE CLUSTER ASSOCIATED WITH KDZ TRANSPOSASES DOMAIN-CONTAINING PROTEIN"/>
    <property type="match status" value="1"/>
</dbReference>
<keyword evidence="3" id="KW-1185">Reference proteome</keyword>
<gene>
    <name evidence="2" type="ORF">RSOLAG22IIIB_02877</name>
</gene>
<dbReference type="EMBL" id="CYGV01000002">
    <property type="protein sequence ID" value="CUA66969.1"/>
    <property type="molecule type" value="Genomic_DNA"/>
</dbReference>
<sequence length="332" mass="37887">MSPLSLQMTGKSSAGLAQMNIQNHSKGEGNTIMVADFVCAQFGWLRGKNGESARVILRPGVNRDGWFTSARVVKQLEDAVKIVQEAYPEYTHIFVYDNAPSHTKRPEDAISARAMPKGEVKIFPRPITVKRSNGTTEKVTPPRMEPGRLPDGTLQSFYLPDDHEDVNRRGSFKGMAQILRERGLYEAAEKKAECRGFNQPDFESRDSNLEEVARKLGTRVIFLPKYHCELNPIEQCWGYAKRKYRQMPPTNNENTMIKYIIEALDSIPIDSIRKFAARSQRFIDAYANHKNGEKAIEWATKEFRSHRQTPAHISYEQIAPQYVHTQTYVFSS</sequence>
<accession>A0A0K6FLW7</accession>
<evidence type="ECO:0000313" key="2">
    <source>
        <dbReference type="EMBL" id="CUA66969.1"/>
    </source>
</evidence>
<dbReference type="InterPro" id="IPR036397">
    <property type="entry name" value="RNaseH_sf"/>
</dbReference>
<protein>
    <recommendedName>
        <fullName evidence="4">Tc1-like transposase DDE domain-containing protein</fullName>
    </recommendedName>
</protein>